<evidence type="ECO:0000313" key="1">
    <source>
        <dbReference type="EMBL" id="UTI62786.1"/>
    </source>
</evidence>
<dbReference type="Proteomes" id="UP001056035">
    <property type="component" value="Chromosome"/>
</dbReference>
<protein>
    <recommendedName>
        <fullName evidence="3">Thioredoxin family protein</fullName>
    </recommendedName>
</protein>
<evidence type="ECO:0000313" key="2">
    <source>
        <dbReference type="Proteomes" id="UP001056035"/>
    </source>
</evidence>
<organism evidence="1 2">
    <name type="scientific">Paraconexibacter antarcticus</name>
    <dbReference type="NCBI Taxonomy" id="2949664"/>
    <lineage>
        <taxon>Bacteria</taxon>
        <taxon>Bacillati</taxon>
        <taxon>Actinomycetota</taxon>
        <taxon>Thermoleophilia</taxon>
        <taxon>Solirubrobacterales</taxon>
        <taxon>Paraconexibacteraceae</taxon>
        <taxon>Paraconexibacter</taxon>
    </lineage>
</organism>
<proteinExistence type="predicted"/>
<reference evidence="1 2" key="1">
    <citation type="submission" date="2022-06" db="EMBL/GenBank/DDBJ databases">
        <title>Paraconexibacter antarcticus.</title>
        <authorList>
            <person name="Kim C.S."/>
        </authorList>
    </citation>
    <scope>NUCLEOTIDE SEQUENCE [LARGE SCALE GENOMIC DNA]</scope>
    <source>
        <strain evidence="1 2">02-257</strain>
    </source>
</reference>
<dbReference type="EMBL" id="CP098502">
    <property type="protein sequence ID" value="UTI62786.1"/>
    <property type="molecule type" value="Genomic_DNA"/>
</dbReference>
<accession>A0ABY5DMI0</accession>
<evidence type="ECO:0008006" key="3">
    <source>
        <dbReference type="Google" id="ProtNLM"/>
    </source>
</evidence>
<name>A0ABY5DMI0_9ACTN</name>
<sequence length="101" mass="11239">MHIEMLYFEGCPNADLLLEHVGEILSEAGRSEQVHLRRVETAEAAEHERFLGSPTLRIDGQDVDPDAHQRHDYALTCRRYATPDGIAGLPADSWITTALGL</sequence>
<keyword evidence="2" id="KW-1185">Reference proteome</keyword>
<dbReference type="RefSeq" id="WP_254569521.1">
    <property type="nucleotide sequence ID" value="NZ_CP098502.1"/>
</dbReference>
<gene>
    <name evidence="1" type="ORF">NBH00_15620</name>
</gene>